<keyword evidence="3" id="KW-1185">Reference proteome</keyword>
<keyword evidence="1" id="KW-0812">Transmembrane</keyword>
<keyword evidence="1" id="KW-1133">Transmembrane helix</keyword>
<accession>A0ABU8ZAU5</accession>
<dbReference type="Proteomes" id="UP001334005">
    <property type="component" value="Unassembled WGS sequence"/>
</dbReference>
<gene>
    <name evidence="2" type="ORF">QFI66_020205</name>
</gene>
<protein>
    <submittedName>
        <fullName evidence="2">Uncharacterized protein</fullName>
    </submittedName>
</protein>
<dbReference type="RefSeq" id="WP_331835502.1">
    <property type="nucleotide sequence ID" value="NZ_JARXNH020000057.1"/>
</dbReference>
<sequence length="96" mass="11070">MTAAISCLDWIRRFGLLNSQVKYFNTDNPTSYGLKHHIEDFNRQNHGQSVSHPAYIMNGAVMVAMVISGYRVKQATRMNVWFNISRKTLTFAMNKK</sequence>
<evidence type="ECO:0000256" key="1">
    <source>
        <dbReference type="SAM" id="Phobius"/>
    </source>
</evidence>
<name>A0ABU8ZAU5_9ENTR</name>
<reference evidence="2 3" key="1">
    <citation type="submission" date="2024-03" db="EMBL/GenBank/DDBJ databases">
        <title>Two novel Raoultella species associated with bleeding cankers of broadleaf hosts, Raoultella scottia sp. nov. and Raoultella lignicola sp. nov.</title>
        <authorList>
            <person name="Brady C.L."/>
        </authorList>
    </citation>
    <scope>NUCLEOTIDE SEQUENCE [LARGE SCALE GENOMIC DNA]</scope>
    <source>
        <strain evidence="2 3">BAC 10a-01-01</strain>
    </source>
</reference>
<feature type="transmembrane region" description="Helical" evidence="1">
    <location>
        <begin position="54"/>
        <end position="72"/>
    </location>
</feature>
<proteinExistence type="predicted"/>
<keyword evidence="1" id="KW-0472">Membrane</keyword>
<comment type="caution">
    <text evidence="2">The sequence shown here is derived from an EMBL/GenBank/DDBJ whole genome shotgun (WGS) entry which is preliminary data.</text>
</comment>
<organism evidence="2 3">
    <name type="scientific">Raoultella scottii</name>
    <dbReference type="NCBI Taxonomy" id="3040937"/>
    <lineage>
        <taxon>Bacteria</taxon>
        <taxon>Pseudomonadati</taxon>
        <taxon>Pseudomonadota</taxon>
        <taxon>Gammaproteobacteria</taxon>
        <taxon>Enterobacterales</taxon>
        <taxon>Enterobacteriaceae</taxon>
        <taxon>Klebsiella/Raoultella group</taxon>
        <taxon>Raoultella</taxon>
    </lineage>
</organism>
<evidence type="ECO:0000313" key="2">
    <source>
        <dbReference type="EMBL" id="MEK0250411.1"/>
    </source>
</evidence>
<evidence type="ECO:0000313" key="3">
    <source>
        <dbReference type="Proteomes" id="UP001334005"/>
    </source>
</evidence>
<dbReference type="EMBL" id="JARXNH020000057">
    <property type="protein sequence ID" value="MEK0250411.1"/>
    <property type="molecule type" value="Genomic_DNA"/>
</dbReference>